<reference evidence="1 2" key="1">
    <citation type="submission" date="2018-06" db="EMBL/GenBank/DDBJ databases">
        <authorList>
            <consortium name="Pathogen Informatics"/>
            <person name="Doyle S."/>
        </authorList>
    </citation>
    <scope>NUCLEOTIDE SEQUENCE [LARGE SCALE GENOMIC DNA]</scope>
    <source>
        <strain evidence="1 2">NCTC11157</strain>
    </source>
</reference>
<evidence type="ECO:0000313" key="1">
    <source>
        <dbReference type="EMBL" id="SUB86140.1"/>
    </source>
</evidence>
<dbReference type="AlphaFoldDB" id="A0A379E139"/>
<sequence length="50" mass="5997">MIDEDYLQMMTPYKIYKVGDKYLQYWFDSGELVDITETEEIHRAVLCSSK</sequence>
<dbReference type="EMBL" id="UGTL01000001">
    <property type="protein sequence ID" value="SUB86140.1"/>
    <property type="molecule type" value="Genomic_DNA"/>
</dbReference>
<gene>
    <name evidence="1" type="ORF">NCTC11157_01887</name>
</gene>
<accession>A0A379E139</accession>
<protein>
    <submittedName>
        <fullName evidence="1">Uncharacterized protein</fullName>
    </submittedName>
</protein>
<evidence type="ECO:0000313" key="2">
    <source>
        <dbReference type="Proteomes" id="UP000254072"/>
    </source>
</evidence>
<organism evidence="1 2">
    <name type="scientific">Prevotella disiens</name>
    <dbReference type="NCBI Taxonomy" id="28130"/>
    <lineage>
        <taxon>Bacteria</taxon>
        <taxon>Pseudomonadati</taxon>
        <taxon>Bacteroidota</taxon>
        <taxon>Bacteroidia</taxon>
        <taxon>Bacteroidales</taxon>
        <taxon>Prevotellaceae</taxon>
        <taxon>Prevotella</taxon>
    </lineage>
</organism>
<dbReference type="GeneID" id="91083813"/>
<dbReference type="Proteomes" id="UP000254072">
    <property type="component" value="Unassembled WGS sequence"/>
</dbReference>
<name>A0A379E139_9BACT</name>
<dbReference type="RefSeq" id="WP_021668631.1">
    <property type="nucleotide sequence ID" value="NZ_UGTL01000001.1"/>
</dbReference>
<proteinExistence type="predicted"/>